<organism evidence="1 2">
    <name type="scientific">Sphenostylis stenocarpa</name>
    <dbReference type="NCBI Taxonomy" id="92480"/>
    <lineage>
        <taxon>Eukaryota</taxon>
        <taxon>Viridiplantae</taxon>
        <taxon>Streptophyta</taxon>
        <taxon>Embryophyta</taxon>
        <taxon>Tracheophyta</taxon>
        <taxon>Spermatophyta</taxon>
        <taxon>Magnoliopsida</taxon>
        <taxon>eudicotyledons</taxon>
        <taxon>Gunneridae</taxon>
        <taxon>Pentapetalae</taxon>
        <taxon>rosids</taxon>
        <taxon>fabids</taxon>
        <taxon>Fabales</taxon>
        <taxon>Fabaceae</taxon>
        <taxon>Papilionoideae</taxon>
        <taxon>50 kb inversion clade</taxon>
        <taxon>NPAAA clade</taxon>
        <taxon>indigoferoid/millettioid clade</taxon>
        <taxon>Phaseoleae</taxon>
        <taxon>Sphenostylis</taxon>
    </lineage>
</organism>
<dbReference type="Gramene" id="rna-AYBTSS11_LOCUS4231">
    <property type="protein sequence ID" value="CAJ1928382.1"/>
    <property type="gene ID" value="gene-AYBTSS11_LOCUS4231"/>
</dbReference>
<dbReference type="Proteomes" id="UP001189624">
    <property type="component" value="Chromosome 2"/>
</dbReference>
<reference evidence="1" key="1">
    <citation type="submission" date="2023-10" db="EMBL/GenBank/DDBJ databases">
        <authorList>
            <person name="Domelevo Entfellner J.-B."/>
        </authorList>
    </citation>
    <scope>NUCLEOTIDE SEQUENCE</scope>
</reference>
<gene>
    <name evidence="1" type="ORF">AYBTSS11_LOCUS4231</name>
</gene>
<evidence type="ECO:0000313" key="2">
    <source>
        <dbReference type="Proteomes" id="UP001189624"/>
    </source>
</evidence>
<accession>A0AA86RW73</accession>
<sequence>MYYSIQVLALIYVYHVSDDTVSVQVMNLWPWIENNVIVLATAETGSGIHYHLSGLPLSDETQRIQPLLMLDSSTNAYISRNLGDDVKFGLAQNEVFEMLRVLDRTTQQNGILKADTAEL</sequence>
<protein>
    <submittedName>
        <fullName evidence="1">Uncharacterized protein</fullName>
    </submittedName>
</protein>
<keyword evidence="2" id="KW-1185">Reference proteome</keyword>
<name>A0AA86RW73_9FABA</name>
<dbReference type="EMBL" id="OY731399">
    <property type="protein sequence ID" value="CAJ1928382.1"/>
    <property type="molecule type" value="Genomic_DNA"/>
</dbReference>
<dbReference type="AlphaFoldDB" id="A0AA86RW73"/>
<evidence type="ECO:0000313" key="1">
    <source>
        <dbReference type="EMBL" id="CAJ1928382.1"/>
    </source>
</evidence>
<proteinExistence type="predicted"/>